<evidence type="ECO:0000256" key="1">
    <source>
        <dbReference type="ARBA" id="ARBA00004123"/>
    </source>
</evidence>
<dbReference type="Ensembl" id="ENSLOCT00000008800.1">
    <property type="protein sequence ID" value="ENSLOCP00000008789.1"/>
    <property type="gene ID" value="ENSLOCG00000007258.1"/>
</dbReference>
<feature type="region of interest" description="Disordered" evidence="9">
    <location>
        <begin position="741"/>
        <end position="770"/>
    </location>
</feature>
<dbReference type="GO" id="GO:0042393">
    <property type="term" value="F:histone binding"/>
    <property type="evidence" value="ECO:0000318"/>
    <property type="project" value="GO_Central"/>
</dbReference>
<dbReference type="GO" id="GO:0035102">
    <property type="term" value="C:PRC1 complex"/>
    <property type="evidence" value="ECO:0000318"/>
    <property type="project" value="GO_Central"/>
</dbReference>
<dbReference type="CDD" id="cd09577">
    <property type="entry name" value="SAM_Ph1_2_3"/>
    <property type="match status" value="1"/>
</dbReference>
<feature type="compositionally biased region" description="Low complexity" evidence="9">
    <location>
        <begin position="443"/>
        <end position="457"/>
    </location>
</feature>
<evidence type="ECO:0000256" key="7">
    <source>
        <dbReference type="ARBA" id="ARBA00023242"/>
    </source>
</evidence>
<keyword evidence="6" id="KW-0238">DNA-binding</keyword>
<feature type="compositionally biased region" description="Polar residues" evidence="9">
    <location>
        <begin position="864"/>
        <end position="877"/>
    </location>
</feature>
<feature type="region of interest" description="Disordered" evidence="9">
    <location>
        <begin position="661"/>
        <end position="697"/>
    </location>
</feature>
<dbReference type="InterPro" id="IPR013761">
    <property type="entry name" value="SAM/pointed_sf"/>
</dbReference>
<dbReference type="Proteomes" id="UP000018468">
    <property type="component" value="Linkage group LG14"/>
</dbReference>
<dbReference type="GO" id="GO:0045892">
    <property type="term" value="P:negative regulation of DNA-templated transcription"/>
    <property type="evidence" value="ECO:0000318"/>
    <property type="project" value="GO_Central"/>
</dbReference>
<dbReference type="SUPFAM" id="SSF47769">
    <property type="entry name" value="SAM/Pointed domain"/>
    <property type="match status" value="1"/>
</dbReference>
<feature type="compositionally biased region" description="Polar residues" evidence="9">
    <location>
        <begin position="219"/>
        <end position="237"/>
    </location>
</feature>
<keyword evidence="7" id="KW-0539">Nucleus</keyword>
<dbReference type="OrthoDB" id="2390104at2759"/>
<feature type="compositionally biased region" description="Pro residues" evidence="9">
    <location>
        <begin position="499"/>
        <end position="515"/>
    </location>
</feature>
<dbReference type="PANTHER" id="PTHR12247:SF88">
    <property type="entry name" value="POLYHOMEOTIC-LIKE PROTEIN 3"/>
    <property type="match status" value="1"/>
</dbReference>
<feature type="compositionally biased region" description="Pro residues" evidence="9">
    <location>
        <begin position="477"/>
        <end position="492"/>
    </location>
</feature>
<reference evidence="12" key="2">
    <citation type="submission" date="2025-08" db="UniProtKB">
        <authorList>
            <consortium name="Ensembl"/>
        </authorList>
    </citation>
    <scope>IDENTIFICATION</scope>
</reference>
<dbReference type="InterPro" id="IPR038603">
    <property type="entry name" value="Znf_FCS_sf"/>
</dbReference>
<dbReference type="STRING" id="7918.ENSLOCP00000008789"/>
<dbReference type="InterPro" id="IPR001660">
    <property type="entry name" value="SAM"/>
</dbReference>
<dbReference type="GO" id="GO:0008270">
    <property type="term" value="F:zinc ion binding"/>
    <property type="evidence" value="ECO:0007669"/>
    <property type="project" value="UniProtKB-KW"/>
</dbReference>
<feature type="compositionally biased region" description="Low complexity" evidence="9">
    <location>
        <begin position="374"/>
        <end position="397"/>
    </location>
</feature>
<dbReference type="PROSITE" id="PS50105">
    <property type="entry name" value="SAM_DOMAIN"/>
    <property type="match status" value="1"/>
</dbReference>
<dbReference type="GeneTree" id="ENSGT00940000154964"/>
<feature type="region of interest" description="Disordered" evidence="9">
    <location>
        <begin position="373"/>
        <end position="410"/>
    </location>
</feature>
<reference evidence="13" key="1">
    <citation type="submission" date="2011-12" db="EMBL/GenBank/DDBJ databases">
        <title>The Draft Genome of Lepisosteus oculatus.</title>
        <authorList>
            <consortium name="The Broad Institute Genome Assembly &amp; Analysis Group"/>
            <consortium name="Computational R&amp;D Group"/>
            <consortium name="and Sequencing Platform"/>
            <person name="Di Palma F."/>
            <person name="Alfoldi J."/>
            <person name="Johnson J."/>
            <person name="Berlin A."/>
            <person name="Gnerre S."/>
            <person name="Jaffe D."/>
            <person name="MacCallum I."/>
            <person name="Young S."/>
            <person name="Walker B.J."/>
            <person name="Lander E.S."/>
            <person name="Lindblad-Toh K."/>
        </authorList>
    </citation>
    <scope>NUCLEOTIDE SEQUENCE [LARGE SCALE GENOMIC DNA]</scope>
</reference>
<feature type="region of interest" description="Disordered" evidence="9">
    <location>
        <begin position="1"/>
        <end position="35"/>
    </location>
</feature>
<evidence type="ECO:0000313" key="12">
    <source>
        <dbReference type="Ensembl" id="ENSLOCP00000008789.1"/>
    </source>
</evidence>
<evidence type="ECO:0000256" key="4">
    <source>
        <dbReference type="ARBA" id="ARBA00022771"/>
    </source>
</evidence>
<evidence type="ECO:0000256" key="5">
    <source>
        <dbReference type="ARBA" id="ARBA00022833"/>
    </source>
</evidence>
<protein>
    <submittedName>
        <fullName evidence="12">Polyhomeotic homolog 3</fullName>
    </submittedName>
</protein>
<organism evidence="12 13">
    <name type="scientific">Lepisosteus oculatus</name>
    <name type="common">Spotted gar</name>
    <dbReference type="NCBI Taxonomy" id="7918"/>
    <lineage>
        <taxon>Eukaryota</taxon>
        <taxon>Metazoa</taxon>
        <taxon>Chordata</taxon>
        <taxon>Craniata</taxon>
        <taxon>Vertebrata</taxon>
        <taxon>Euteleostomi</taxon>
        <taxon>Actinopterygii</taxon>
        <taxon>Neopterygii</taxon>
        <taxon>Holostei</taxon>
        <taxon>Semionotiformes</taxon>
        <taxon>Lepisosteidae</taxon>
        <taxon>Lepisosteus</taxon>
    </lineage>
</organism>
<comment type="subcellular location">
    <subcellularLocation>
        <location evidence="1">Nucleus</location>
    </subcellularLocation>
</comment>
<feature type="region of interest" description="Disordered" evidence="9">
    <location>
        <begin position="98"/>
        <end position="124"/>
    </location>
</feature>
<dbReference type="KEGG" id="loc:102694239"/>
<evidence type="ECO:0000256" key="2">
    <source>
        <dbReference type="ARBA" id="ARBA00022473"/>
    </source>
</evidence>
<keyword evidence="3" id="KW-0479">Metal-binding</keyword>
<evidence type="ECO:0000256" key="9">
    <source>
        <dbReference type="SAM" id="MobiDB-lite"/>
    </source>
</evidence>
<dbReference type="InterPro" id="IPR050548">
    <property type="entry name" value="PcG_chromatin_remod_factors"/>
</dbReference>
<dbReference type="PROSITE" id="PS51024">
    <property type="entry name" value="ZF_FCS"/>
    <property type="match status" value="1"/>
</dbReference>
<keyword evidence="2" id="KW-0217">Developmental protein</keyword>
<dbReference type="InterPro" id="IPR012313">
    <property type="entry name" value="Znf_FCS"/>
</dbReference>
<dbReference type="SMART" id="SM00454">
    <property type="entry name" value="SAM"/>
    <property type="match status" value="1"/>
</dbReference>
<reference evidence="12" key="3">
    <citation type="submission" date="2025-09" db="UniProtKB">
        <authorList>
            <consortium name="Ensembl"/>
        </authorList>
    </citation>
    <scope>IDENTIFICATION</scope>
</reference>
<feature type="region of interest" description="Disordered" evidence="9">
    <location>
        <begin position="830"/>
        <end position="922"/>
    </location>
</feature>
<dbReference type="HOGENOM" id="CLU_012048_0_0_1"/>
<name>W5MK80_LEPOC</name>
<feature type="compositionally biased region" description="Basic and acidic residues" evidence="9">
    <location>
        <begin position="830"/>
        <end position="840"/>
    </location>
</feature>
<feature type="compositionally biased region" description="Low complexity" evidence="9">
    <location>
        <begin position="750"/>
        <end position="761"/>
    </location>
</feature>
<dbReference type="AlphaFoldDB" id="W5MK80"/>
<evidence type="ECO:0000259" key="11">
    <source>
        <dbReference type="PROSITE" id="PS51024"/>
    </source>
</evidence>
<feature type="region of interest" description="Disordered" evidence="9">
    <location>
        <begin position="216"/>
        <end position="277"/>
    </location>
</feature>
<feature type="region of interest" description="Disordered" evidence="9">
    <location>
        <begin position="472"/>
        <end position="522"/>
    </location>
</feature>
<dbReference type="PANTHER" id="PTHR12247">
    <property type="entry name" value="POLYCOMB GROUP PROTEIN"/>
    <property type="match status" value="1"/>
</dbReference>
<sequence length="991" mass="105413">MENETSTTTSAPATTTASSPSSRTQAPPPPLYSAPTDRQAVQVIQQAIHRPQSMAAQYLQQMYAAQQQHLMLQTAALQQQHLSSTQLQSLATVQQATLTGGRQSSSPNGSVSQQSNVSQTSINLPSSPVTAQIISRTQSSSSTAAGGAISQQAMLLGNSSPTLSTSQAQMYLRAQMLILTPTATVAAVQSELPVVSSASSPSASTQVQSLTLRAPPSALPSTQTVPLKATTQGQPQIPTHPKMSLCPLKSTQQPEAQGDGGKKGDSPGAEPRNTPVSRLPSAHQLIAPAPFPPVQPHALMKHQLHCPAGHKGAHHQLIIQQQPVAPHRQVQPIALQVTTQETPPPSQHCLSVQPQVAPPTNLVSVQSQHCTSISSAAAPPAPSPEQSQPAAQPTVVVSPPPTHSPTSHSPTIIIQPQALVGTQAQALVSAPMQLGPAQPPPLSSAQVPSSLSSHLSPLSSSLASIDSLPQSALVPPATVPTPQPPQHSPPPQAAAGPLSSPPPPPSGPPELPHPSPTSLQPLPLPSVQALAVQSEVLPAAPMLLSEEELPVAEALVQMPFQTLPPPQTVAVDLQVQPAAPVETPVVQQVYEMEGMCAEEMREDGLSCPLRDRTPTPPALSPPAIPERHCEDMSMHSENCSAVTNLPCVTSTGNASVIRSSADPTYVNSSPPPLLPAVVRSTSKPPQASLPGVPDSKPPQAIVKPHILTHLIEGFVIQEGLEPFPVSRSSLMVQQQVKQPEAQVLKSNGGQPEALLEPEQPENSSDTDMDDMTAEDGVEEAATEVLKCEFCGKRGYAHKFLRSKRFCSMSCAKRFNVSCTKRVSMMKADKVGRWARKPDGRRGRRPSGVEGGSREHFLRQLAVPYNNTEEVQRGASQSPREEEPPVPMTTRLRRQSERERERERDVRMREPSDAAESLPAAQADPTQWTVNDVWAFIYTLPGCQDIAEEFRSQEIDGQALLLLTEDHLMSAMNIKLGPALKICARINSLKEA</sequence>
<feature type="domain" description="SAM" evidence="10">
    <location>
        <begin position="927"/>
        <end position="991"/>
    </location>
</feature>
<evidence type="ECO:0000256" key="3">
    <source>
        <dbReference type="ARBA" id="ARBA00022723"/>
    </source>
</evidence>
<dbReference type="EMBL" id="AHAT01015258">
    <property type="status" value="NOT_ANNOTATED_CDS"/>
    <property type="molecule type" value="Genomic_DNA"/>
</dbReference>
<feature type="compositionally biased region" description="Low complexity" evidence="9">
    <location>
        <begin position="1"/>
        <end position="25"/>
    </location>
</feature>
<dbReference type="GO" id="GO:0005634">
    <property type="term" value="C:nucleus"/>
    <property type="evidence" value="ECO:0000318"/>
    <property type="project" value="GO_Central"/>
</dbReference>
<dbReference type="OMA" id="HSENCSA"/>
<proteinExistence type="predicted"/>
<feature type="region of interest" description="Disordered" evidence="9">
    <location>
        <begin position="432"/>
        <end position="457"/>
    </location>
</feature>
<dbReference type="eggNOG" id="ENOG502QS5Q">
    <property type="taxonomic scope" value="Eukaryota"/>
</dbReference>
<dbReference type="Gene3D" id="3.30.60.160">
    <property type="match status" value="1"/>
</dbReference>
<evidence type="ECO:0000313" key="13">
    <source>
        <dbReference type="Proteomes" id="UP000018468"/>
    </source>
</evidence>
<dbReference type="Pfam" id="PF00536">
    <property type="entry name" value="SAM_1"/>
    <property type="match status" value="1"/>
</dbReference>
<feature type="domain" description="FCS-type" evidence="11">
    <location>
        <begin position="778"/>
        <end position="812"/>
    </location>
</feature>
<dbReference type="Gene3D" id="1.10.150.50">
    <property type="entry name" value="Transcription Factor, Ets-1"/>
    <property type="match status" value="1"/>
</dbReference>
<dbReference type="Pfam" id="PF21319">
    <property type="entry name" value="zf-FCS_1"/>
    <property type="match status" value="1"/>
</dbReference>
<evidence type="ECO:0000256" key="6">
    <source>
        <dbReference type="ARBA" id="ARBA00023125"/>
    </source>
</evidence>
<dbReference type="InParanoid" id="W5MK80"/>
<accession>W5MK80</accession>
<feature type="compositionally biased region" description="Low complexity" evidence="9">
    <location>
        <begin position="98"/>
        <end position="121"/>
    </location>
</feature>
<keyword evidence="5" id="KW-0862">Zinc</keyword>
<dbReference type="FunFam" id="1.10.150.50:FF:000011">
    <property type="entry name" value="Polyhomeotic-like protein 2 isoform 1"/>
    <property type="match status" value="1"/>
</dbReference>
<keyword evidence="4 8" id="KW-0863">Zinc-finger</keyword>
<dbReference type="GeneID" id="102694239"/>
<feature type="compositionally biased region" description="Basic and acidic residues" evidence="9">
    <location>
        <begin position="893"/>
        <end position="911"/>
    </location>
</feature>
<evidence type="ECO:0000259" key="10">
    <source>
        <dbReference type="PROSITE" id="PS50105"/>
    </source>
</evidence>
<dbReference type="CTD" id="80012"/>
<dbReference type="GO" id="GO:0003677">
    <property type="term" value="F:DNA binding"/>
    <property type="evidence" value="ECO:0007669"/>
    <property type="project" value="UniProtKB-KW"/>
</dbReference>
<evidence type="ECO:0000256" key="8">
    <source>
        <dbReference type="PROSITE-ProRule" id="PRU00367"/>
    </source>
</evidence>
<keyword evidence="13" id="KW-1185">Reference proteome</keyword>
<dbReference type="GO" id="GO:0003682">
    <property type="term" value="F:chromatin binding"/>
    <property type="evidence" value="ECO:0000318"/>
    <property type="project" value="GO_Central"/>
</dbReference>
<dbReference type="Bgee" id="ENSLOCG00000007258">
    <property type="expression patterns" value="Expressed in camera-type eye and 9 other cell types or tissues"/>
</dbReference>